<proteinExistence type="inferred from homology"/>
<accession>A0AAJ1MKH6</accession>
<evidence type="ECO:0000256" key="8">
    <source>
        <dbReference type="ARBA" id="ARBA00023143"/>
    </source>
</evidence>
<dbReference type="EMBL" id="JAQQAL010000051">
    <property type="protein sequence ID" value="MDC7228588.1"/>
    <property type="molecule type" value="Genomic_DNA"/>
</dbReference>
<evidence type="ECO:0000313" key="12">
    <source>
        <dbReference type="Proteomes" id="UP001221217"/>
    </source>
</evidence>
<dbReference type="GO" id="GO:0009425">
    <property type="term" value="C:bacterial-type flagellum basal body"/>
    <property type="evidence" value="ECO:0007669"/>
    <property type="project" value="UniProtKB-SubCell"/>
</dbReference>
<evidence type="ECO:0000256" key="5">
    <source>
        <dbReference type="ARBA" id="ARBA00022692"/>
    </source>
</evidence>
<comment type="similarity">
    <text evidence="2 10">Belongs to the FliR/MopE/SpaR family.</text>
</comment>
<evidence type="ECO:0000256" key="4">
    <source>
        <dbReference type="ARBA" id="ARBA00022475"/>
    </source>
</evidence>
<keyword evidence="7 10" id="KW-0472">Membrane</keyword>
<organism evidence="11 12">
    <name type="scientific">Candidatus Thalassospirochaeta sargassi</name>
    <dbReference type="NCBI Taxonomy" id="3119039"/>
    <lineage>
        <taxon>Bacteria</taxon>
        <taxon>Pseudomonadati</taxon>
        <taxon>Spirochaetota</taxon>
        <taxon>Spirochaetia</taxon>
        <taxon>Spirochaetales</taxon>
        <taxon>Spirochaetaceae</taxon>
        <taxon>Candidatus Thalassospirochaeta</taxon>
    </lineage>
</organism>
<comment type="caution">
    <text evidence="11">The sequence shown here is derived from an EMBL/GenBank/DDBJ whole genome shotgun (WGS) entry which is preliminary data.</text>
</comment>
<keyword evidence="6 10" id="KW-1133">Transmembrane helix</keyword>
<dbReference type="PANTHER" id="PTHR30065:SF1">
    <property type="entry name" value="SURFACE PRESENTATION OF ANTIGENS PROTEIN SPAR"/>
    <property type="match status" value="1"/>
</dbReference>
<dbReference type="GO" id="GO:0005886">
    <property type="term" value="C:plasma membrane"/>
    <property type="evidence" value="ECO:0007669"/>
    <property type="project" value="UniProtKB-SubCell"/>
</dbReference>
<dbReference type="InterPro" id="IPR002010">
    <property type="entry name" value="T3SS_IM_R"/>
</dbReference>
<feature type="transmembrane region" description="Helical" evidence="10">
    <location>
        <begin position="42"/>
        <end position="64"/>
    </location>
</feature>
<evidence type="ECO:0000256" key="7">
    <source>
        <dbReference type="ARBA" id="ARBA00023136"/>
    </source>
</evidence>
<dbReference type="AlphaFoldDB" id="A0AAJ1MKH6"/>
<dbReference type="InterPro" id="IPR006303">
    <property type="entry name" value="FliR"/>
</dbReference>
<dbReference type="Proteomes" id="UP001221217">
    <property type="component" value="Unassembled WGS sequence"/>
</dbReference>
<keyword evidence="11" id="KW-0282">Flagellum</keyword>
<evidence type="ECO:0000256" key="1">
    <source>
        <dbReference type="ARBA" id="ARBA00002578"/>
    </source>
</evidence>
<comment type="subcellular location">
    <subcellularLocation>
        <location evidence="10">Cell membrane</location>
        <topology evidence="10">Multi-pass membrane protein</topology>
    </subcellularLocation>
    <subcellularLocation>
        <location evidence="10">Bacterial flagellum basal body</location>
    </subcellularLocation>
</comment>
<dbReference type="NCBIfam" id="TIGR01400">
    <property type="entry name" value="fliR"/>
    <property type="match status" value="1"/>
</dbReference>
<evidence type="ECO:0000256" key="10">
    <source>
        <dbReference type="RuleBase" id="RU362071"/>
    </source>
</evidence>
<protein>
    <recommendedName>
        <fullName evidence="3 9">Flagellar biosynthetic protein FliR</fullName>
    </recommendedName>
</protein>
<feature type="transmembrane region" description="Helical" evidence="10">
    <location>
        <begin position="70"/>
        <end position="95"/>
    </location>
</feature>
<feature type="transmembrane region" description="Helical" evidence="10">
    <location>
        <begin position="215"/>
        <end position="239"/>
    </location>
</feature>
<gene>
    <name evidence="11" type="primary">fliR</name>
    <name evidence="11" type="ORF">PQJ61_17635</name>
</gene>
<evidence type="ECO:0000256" key="2">
    <source>
        <dbReference type="ARBA" id="ARBA00009772"/>
    </source>
</evidence>
<keyword evidence="11" id="KW-0966">Cell projection</keyword>
<dbReference type="PRINTS" id="PR00953">
    <property type="entry name" value="TYPE3IMRPROT"/>
</dbReference>
<dbReference type="GO" id="GO:0006605">
    <property type="term" value="P:protein targeting"/>
    <property type="evidence" value="ECO:0007669"/>
    <property type="project" value="UniProtKB-UniRule"/>
</dbReference>
<name>A0AAJ1MKH6_9SPIO</name>
<evidence type="ECO:0000256" key="9">
    <source>
        <dbReference type="NCBIfam" id="TIGR01400"/>
    </source>
</evidence>
<evidence type="ECO:0000256" key="3">
    <source>
        <dbReference type="ARBA" id="ARBA00021717"/>
    </source>
</evidence>
<dbReference type="Pfam" id="PF01311">
    <property type="entry name" value="Bac_export_1"/>
    <property type="match status" value="1"/>
</dbReference>
<keyword evidence="5 10" id="KW-0812">Transmembrane</keyword>
<feature type="transmembrane region" description="Helical" evidence="10">
    <location>
        <begin position="128"/>
        <end position="147"/>
    </location>
</feature>
<keyword evidence="4 10" id="KW-1003">Cell membrane</keyword>
<dbReference type="PANTHER" id="PTHR30065">
    <property type="entry name" value="FLAGELLAR BIOSYNTHETIC PROTEIN FLIR"/>
    <property type="match status" value="1"/>
</dbReference>
<sequence length="265" mass="28896">MTLDFLVAEAQIFLLVLTRILVFIEIAPLLNSGAIPQIGKIGLAFFASTAVLPWVVTSGVYTIPDTGLNFVFIMIGEALIGVIMGFFIVIIMAVFQLAGQFFSTQMGFASSQVYDPLAQIQIPLMGQFLNLTAMLIFLTIGGFQKLFLGGIYQSFRAVTVSQVMENRDTIIPMLLSSMSGLFGQALIIALPIMGVLLLMQITMGLLAKAAPQMNLLMLSFPLNIFMAFLVLVAVMPMMIQSFEHVLDNGFEGLNHLIKAMAGRLN</sequence>
<reference evidence="11 12" key="1">
    <citation type="submission" date="2022-12" db="EMBL/GenBank/DDBJ databases">
        <title>Metagenome assembled genome from gulf of manar.</title>
        <authorList>
            <person name="Kohli P."/>
            <person name="Pk S."/>
            <person name="Venkata Ramana C."/>
            <person name="Sasikala C."/>
        </authorList>
    </citation>
    <scope>NUCLEOTIDE SEQUENCE [LARGE SCALE GENOMIC DNA]</scope>
    <source>
        <strain evidence="11">JB008</strain>
    </source>
</reference>
<keyword evidence="8 10" id="KW-0975">Bacterial flagellum</keyword>
<keyword evidence="11" id="KW-0969">Cilium</keyword>
<comment type="function">
    <text evidence="1 10">Role in flagellar biosynthesis.</text>
</comment>
<evidence type="ECO:0000256" key="6">
    <source>
        <dbReference type="ARBA" id="ARBA00022989"/>
    </source>
</evidence>
<feature type="transmembrane region" description="Helical" evidence="10">
    <location>
        <begin position="12"/>
        <end position="30"/>
    </location>
</feature>
<evidence type="ECO:0000313" key="11">
    <source>
        <dbReference type="EMBL" id="MDC7228588.1"/>
    </source>
</evidence>
<dbReference type="GO" id="GO:0044780">
    <property type="term" value="P:bacterial-type flagellum assembly"/>
    <property type="evidence" value="ECO:0007669"/>
    <property type="project" value="UniProtKB-UniRule"/>
</dbReference>
<feature type="transmembrane region" description="Helical" evidence="10">
    <location>
        <begin position="181"/>
        <end position="203"/>
    </location>
</feature>